<organism evidence="1 2">
    <name type="scientific">Araneus ventricosus</name>
    <name type="common">Orbweaver spider</name>
    <name type="synonym">Epeira ventricosa</name>
    <dbReference type="NCBI Taxonomy" id="182803"/>
    <lineage>
        <taxon>Eukaryota</taxon>
        <taxon>Metazoa</taxon>
        <taxon>Ecdysozoa</taxon>
        <taxon>Arthropoda</taxon>
        <taxon>Chelicerata</taxon>
        <taxon>Arachnida</taxon>
        <taxon>Araneae</taxon>
        <taxon>Araneomorphae</taxon>
        <taxon>Entelegynae</taxon>
        <taxon>Araneoidea</taxon>
        <taxon>Araneidae</taxon>
        <taxon>Araneus</taxon>
    </lineage>
</organism>
<protein>
    <submittedName>
        <fullName evidence="1">Uncharacterized protein</fullName>
    </submittedName>
</protein>
<dbReference type="EMBL" id="BGPR01001921">
    <property type="protein sequence ID" value="GBM64327.1"/>
    <property type="molecule type" value="Genomic_DNA"/>
</dbReference>
<sequence length="78" mass="8029">MFFLRSSLICASTGSGDPEVPELPSAMGYILASELSQSCTFDAPVFGHSSCPFSASMSDSPLDIHTGASLASRSRPGG</sequence>
<comment type="caution">
    <text evidence="1">The sequence shown here is derived from an EMBL/GenBank/DDBJ whole genome shotgun (WGS) entry which is preliminary data.</text>
</comment>
<reference evidence="1 2" key="1">
    <citation type="journal article" date="2019" name="Sci. Rep.">
        <title>Orb-weaving spider Araneus ventricosus genome elucidates the spidroin gene catalogue.</title>
        <authorList>
            <person name="Kono N."/>
            <person name="Nakamura H."/>
            <person name="Ohtoshi R."/>
            <person name="Moran D.A.P."/>
            <person name="Shinohara A."/>
            <person name="Yoshida Y."/>
            <person name="Fujiwara M."/>
            <person name="Mori M."/>
            <person name="Tomita M."/>
            <person name="Arakawa K."/>
        </authorList>
    </citation>
    <scope>NUCLEOTIDE SEQUENCE [LARGE SCALE GENOMIC DNA]</scope>
</reference>
<dbReference type="Proteomes" id="UP000499080">
    <property type="component" value="Unassembled WGS sequence"/>
</dbReference>
<name>A0A4Y2HG73_ARAVE</name>
<keyword evidence="2" id="KW-1185">Reference proteome</keyword>
<evidence type="ECO:0000313" key="2">
    <source>
        <dbReference type="Proteomes" id="UP000499080"/>
    </source>
</evidence>
<dbReference type="OrthoDB" id="6468804at2759"/>
<dbReference type="AlphaFoldDB" id="A0A4Y2HG73"/>
<proteinExistence type="predicted"/>
<evidence type="ECO:0000313" key="1">
    <source>
        <dbReference type="EMBL" id="GBM64327.1"/>
    </source>
</evidence>
<gene>
    <name evidence="1" type="ORF">AVEN_253426_1</name>
</gene>
<accession>A0A4Y2HG73</accession>